<name>A0A4U5JV03_9GAMM</name>
<evidence type="ECO:0000313" key="2">
    <source>
        <dbReference type="Proteomes" id="UP000308707"/>
    </source>
</evidence>
<dbReference type="AlphaFoldDB" id="A0A4U5JV03"/>
<reference evidence="1 2" key="1">
    <citation type="submission" date="2019-04" db="EMBL/GenBank/DDBJ databases">
        <title>Reference strain of H23.</title>
        <authorList>
            <person name="Luo X."/>
        </authorList>
    </citation>
    <scope>NUCLEOTIDE SEQUENCE [LARGE SCALE GENOMIC DNA]</scope>
    <source>
        <strain evidence="1 2">H23</strain>
    </source>
</reference>
<sequence length="151" mass="16537">MKTPKPHRRVGSLAIAEHNCAWAAKDTGGEDWRAESSASMLGRSSQTGLLQKSFWSVGSFIAHEWGSWKGTRMLSLKQLYAELLASSFLGDEGDAEGRALIALVAGDLQDAELWPIPDRGPGSARPLSEWRARYGGIDRYLRYVGKVSVTT</sequence>
<dbReference type="EMBL" id="SZUA01000001">
    <property type="protein sequence ID" value="TKR33375.1"/>
    <property type="molecule type" value="Genomic_DNA"/>
</dbReference>
<evidence type="ECO:0000313" key="1">
    <source>
        <dbReference type="EMBL" id="TKR33375.1"/>
    </source>
</evidence>
<dbReference type="OrthoDB" id="9881802at2"/>
<protein>
    <submittedName>
        <fullName evidence="1">Uncharacterized protein</fullName>
    </submittedName>
</protein>
<comment type="caution">
    <text evidence="1">The sequence shown here is derived from an EMBL/GenBank/DDBJ whole genome shotgun (WGS) entry which is preliminary data.</text>
</comment>
<dbReference type="Proteomes" id="UP000308707">
    <property type="component" value="Unassembled WGS sequence"/>
</dbReference>
<proteinExistence type="predicted"/>
<dbReference type="RefSeq" id="WP_137265583.1">
    <property type="nucleotide sequence ID" value="NZ_SZUA01000001.1"/>
</dbReference>
<keyword evidence="2" id="KW-1185">Reference proteome</keyword>
<gene>
    <name evidence="1" type="ORF">FCE95_03445</name>
</gene>
<organism evidence="1 2">
    <name type="scientific">Luteimonas gilva</name>
    <dbReference type="NCBI Taxonomy" id="2572684"/>
    <lineage>
        <taxon>Bacteria</taxon>
        <taxon>Pseudomonadati</taxon>
        <taxon>Pseudomonadota</taxon>
        <taxon>Gammaproteobacteria</taxon>
        <taxon>Lysobacterales</taxon>
        <taxon>Lysobacteraceae</taxon>
        <taxon>Luteimonas</taxon>
    </lineage>
</organism>
<accession>A0A4U5JV03</accession>